<gene>
    <name evidence="10" type="ORF">K432DRAFT_451379</name>
</gene>
<dbReference type="FunFam" id="3.90.226.10:FF:000074">
    <property type="entry name" value="Enoyl-CoA hydratase (AFU_orthologue AFUA_2G10650)"/>
    <property type="match status" value="1"/>
</dbReference>
<evidence type="ECO:0000256" key="2">
    <source>
        <dbReference type="ARBA" id="ARBA00004685"/>
    </source>
</evidence>
<evidence type="ECO:0000313" key="11">
    <source>
        <dbReference type="Proteomes" id="UP000250266"/>
    </source>
</evidence>
<dbReference type="SUPFAM" id="SSF52096">
    <property type="entry name" value="ClpP/crotonase"/>
    <property type="match status" value="1"/>
</dbReference>
<evidence type="ECO:0000256" key="7">
    <source>
        <dbReference type="ARBA" id="ARBA00023235"/>
    </source>
</evidence>
<comment type="pathway">
    <text evidence="2">Mycotoxin biosynthesis.</text>
</comment>
<dbReference type="PANTHER" id="PTHR11941:SF68">
    <property type="entry name" value="CARNITINYL-COA DEHYDRATASE"/>
    <property type="match status" value="1"/>
</dbReference>
<sequence>MADQLVSRPPPTSTFVLSYPAPAVLLVTINRPKARNAIPMAGHWEADALFTWFDSEPSLRVAIISAVGDKAFCAGQDIIEVGKRGGNVQNEPAGTSGSIDATKVGHPPSGFAGLSRRAGKKPVIAAVNGLALGGGFEICLNCDIVVASPKAEFGLPESLRGLYAGAGGLPRLVRECGLHIASELALTGRRVSASEAKELHLINRISKSQESVVEEAVELAKAIAATSPDSIIITRAALRESWETASVERATQLTAGRYQEALLKGENFRIGMAAFAKKQKPEWVPSKL</sequence>
<evidence type="ECO:0000256" key="1">
    <source>
        <dbReference type="ARBA" id="ARBA00004275"/>
    </source>
</evidence>
<evidence type="ECO:0000256" key="3">
    <source>
        <dbReference type="ARBA" id="ARBA00004924"/>
    </source>
</evidence>
<dbReference type="AlphaFoldDB" id="A0A8E2EC02"/>
<evidence type="ECO:0000313" key="10">
    <source>
        <dbReference type="EMBL" id="OCK80964.1"/>
    </source>
</evidence>
<dbReference type="InterPro" id="IPR001753">
    <property type="entry name" value="Enoyl-CoA_hydra/iso"/>
</dbReference>
<keyword evidence="7" id="KW-0413">Isomerase</keyword>
<reference evidence="10 11" key="1">
    <citation type="journal article" date="2016" name="Nat. Commun.">
        <title>Ectomycorrhizal ecology is imprinted in the genome of the dominant symbiotic fungus Cenococcum geophilum.</title>
        <authorList>
            <consortium name="DOE Joint Genome Institute"/>
            <person name="Peter M."/>
            <person name="Kohler A."/>
            <person name="Ohm R.A."/>
            <person name="Kuo A."/>
            <person name="Krutzmann J."/>
            <person name="Morin E."/>
            <person name="Arend M."/>
            <person name="Barry K.W."/>
            <person name="Binder M."/>
            <person name="Choi C."/>
            <person name="Clum A."/>
            <person name="Copeland A."/>
            <person name="Grisel N."/>
            <person name="Haridas S."/>
            <person name="Kipfer T."/>
            <person name="LaButti K."/>
            <person name="Lindquist E."/>
            <person name="Lipzen A."/>
            <person name="Maire R."/>
            <person name="Meier B."/>
            <person name="Mihaltcheva S."/>
            <person name="Molinier V."/>
            <person name="Murat C."/>
            <person name="Poggeler S."/>
            <person name="Quandt C.A."/>
            <person name="Sperisen C."/>
            <person name="Tritt A."/>
            <person name="Tisserant E."/>
            <person name="Crous P.W."/>
            <person name="Henrissat B."/>
            <person name="Nehls U."/>
            <person name="Egli S."/>
            <person name="Spatafora J.W."/>
            <person name="Grigoriev I.V."/>
            <person name="Martin F.M."/>
        </authorList>
    </citation>
    <scope>NUCLEOTIDE SEQUENCE [LARGE SCALE GENOMIC DNA]</scope>
    <source>
        <strain evidence="10 11">CBS 459.81</strain>
    </source>
</reference>
<dbReference type="PROSITE" id="PS00166">
    <property type="entry name" value="ENOYL_COA_HYDRATASE"/>
    <property type="match status" value="1"/>
</dbReference>
<protein>
    <submittedName>
        <fullName evidence="10">Putative carnitinyl-CoA dehydratase</fullName>
    </submittedName>
</protein>
<evidence type="ECO:0000256" key="6">
    <source>
        <dbReference type="ARBA" id="ARBA00023140"/>
    </source>
</evidence>
<keyword evidence="8" id="KW-0456">Lyase</keyword>
<evidence type="ECO:0000256" key="8">
    <source>
        <dbReference type="ARBA" id="ARBA00023239"/>
    </source>
</evidence>
<organism evidence="10 11">
    <name type="scientific">Lepidopterella palustris CBS 459.81</name>
    <dbReference type="NCBI Taxonomy" id="1314670"/>
    <lineage>
        <taxon>Eukaryota</taxon>
        <taxon>Fungi</taxon>
        <taxon>Dikarya</taxon>
        <taxon>Ascomycota</taxon>
        <taxon>Pezizomycotina</taxon>
        <taxon>Dothideomycetes</taxon>
        <taxon>Pleosporomycetidae</taxon>
        <taxon>Mytilinidiales</taxon>
        <taxon>Argynnaceae</taxon>
        <taxon>Lepidopterella</taxon>
    </lineage>
</organism>
<dbReference type="Gene3D" id="3.90.226.10">
    <property type="entry name" value="2-enoyl-CoA Hydratase, Chain A, domain 1"/>
    <property type="match status" value="1"/>
</dbReference>
<keyword evidence="6" id="KW-0576">Peroxisome</keyword>
<evidence type="ECO:0000256" key="4">
    <source>
        <dbReference type="ARBA" id="ARBA00005254"/>
    </source>
</evidence>
<dbReference type="EMBL" id="KV744938">
    <property type="protein sequence ID" value="OCK80964.1"/>
    <property type="molecule type" value="Genomic_DNA"/>
</dbReference>
<dbReference type="InterPro" id="IPR018376">
    <property type="entry name" value="Enoyl-CoA_hyd/isom_CS"/>
</dbReference>
<evidence type="ECO:0000256" key="9">
    <source>
        <dbReference type="RuleBase" id="RU003707"/>
    </source>
</evidence>
<proteinExistence type="inferred from homology"/>
<dbReference type="Proteomes" id="UP000250266">
    <property type="component" value="Unassembled WGS sequence"/>
</dbReference>
<comment type="subcellular location">
    <subcellularLocation>
        <location evidence="1">Peroxisome</location>
    </subcellularLocation>
</comment>
<accession>A0A8E2EC02</accession>
<dbReference type="PANTHER" id="PTHR11941">
    <property type="entry name" value="ENOYL-COA HYDRATASE-RELATED"/>
    <property type="match status" value="1"/>
</dbReference>
<dbReference type="GO" id="GO:0005777">
    <property type="term" value="C:peroxisome"/>
    <property type="evidence" value="ECO:0007669"/>
    <property type="project" value="UniProtKB-SubCell"/>
</dbReference>
<dbReference type="Pfam" id="PF00378">
    <property type="entry name" value="ECH_1"/>
    <property type="match status" value="1"/>
</dbReference>
<comment type="similarity">
    <text evidence="4 9">Belongs to the enoyl-CoA hydratase/isomerase family.</text>
</comment>
<keyword evidence="11" id="KW-1185">Reference proteome</keyword>
<comment type="pathway">
    <text evidence="3">Siderophore biosynthesis.</text>
</comment>
<dbReference type="GO" id="GO:0016829">
    <property type="term" value="F:lyase activity"/>
    <property type="evidence" value="ECO:0007669"/>
    <property type="project" value="UniProtKB-KW"/>
</dbReference>
<dbReference type="InterPro" id="IPR029045">
    <property type="entry name" value="ClpP/crotonase-like_dom_sf"/>
</dbReference>
<evidence type="ECO:0000256" key="5">
    <source>
        <dbReference type="ARBA" id="ARBA00023026"/>
    </source>
</evidence>
<dbReference type="OrthoDB" id="2139957at2759"/>
<dbReference type="GO" id="GO:0016853">
    <property type="term" value="F:isomerase activity"/>
    <property type="evidence" value="ECO:0007669"/>
    <property type="project" value="UniProtKB-KW"/>
</dbReference>
<dbReference type="GO" id="GO:0006635">
    <property type="term" value="P:fatty acid beta-oxidation"/>
    <property type="evidence" value="ECO:0007669"/>
    <property type="project" value="TreeGrafter"/>
</dbReference>
<name>A0A8E2EC02_9PEZI</name>
<keyword evidence="5" id="KW-0843">Virulence</keyword>
<dbReference type="CDD" id="cd06558">
    <property type="entry name" value="crotonase-like"/>
    <property type="match status" value="1"/>
</dbReference>
<dbReference type="GO" id="GO:0005739">
    <property type="term" value="C:mitochondrion"/>
    <property type="evidence" value="ECO:0007669"/>
    <property type="project" value="TreeGrafter"/>
</dbReference>